<evidence type="ECO:0000259" key="1">
    <source>
        <dbReference type="Pfam" id="PF05018"/>
    </source>
</evidence>
<sequence>MSRLQSIPCNVFKKYPISCWKKVGNEAKIIHRKEIDIGCHVLELYSLTTGANSVILPKTNDNSLRLTGRYVYILLRPVEDKGFLLHLDIHASDGLDVRITLSNVFTELKLTNLSLHLPFDIQSKGQCGTEWTLLRLDLNTLFSVYHGRKHQWISRLQLSSSMQILGILVSDISYSIFENKTESIERKSRKPLRFPLFRGTIFETNNQFSVANQPVVVRFPEDLDPGVRSKCKLSQVFLTRLFKSGAYNSQRMLTVICTNSIKT</sequence>
<feature type="domain" description="CFA20" evidence="1">
    <location>
        <begin position="12"/>
        <end position="175"/>
    </location>
</feature>
<dbReference type="AlphaFoldDB" id="A0A8E0RL52"/>
<dbReference type="Proteomes" id="UP000728185">
    <property type="component" value="Unassembled WGS sequence"/>
</dbReference>
<dbReference type="EMBL" id="LUCM01011039">
    <property type="protein sequence ID" value="KAA0184557.1"/>
    <property type="molecule type" value="Genomic_DNA"/>
</dbReference>
<keyword evidence="3" id="KW-1185">Reference proteome</keyword>
<protein>
    <recommendedName>
        <fullName evidence="1">CFA20 domain-containing protein</fullName>
    </recommendedName>
</protein>
<evidence type="ECO:0000313" key="2">
    <source>
        <dbReference type="EMBL" id="KAA0184557.1"/>
    </source>
</evidence>
<evidence type="ECO:0000313" key="3">
    <source>
        <dbReference type="Proteomes" id="UP000728185"/>
    </source>
</evidence>
<dbReference type="Pfam" id="PF05018">
    <property type="entry name" value="CFA20_dom"/>
    <property type="match status" value="1"/>
</dbReference>
<comment type="caution">
    <text evidence="2">The sequence shown here is derived from an EMBL/GenBank/DDBJ whole genome shotgun (WGS) entry which is preliminary data.</text>
</comment>
<dbReference type="InterPro" id="IPR007714">
    <property type="entry name" value="CFA20_dom"/>
</dbReference>
<dbReference type="OrthoDB" id="6252103at2759"/>
<gene>
    <name evidence="2" type="ORF">FBUS_06134</name>
</gene>
<organism evidence="2 3">
    <name type="scientific">Fasciolopsis buskii</name>
    <dbReference type="NCBI Taxonomy" id="27845"/>
    <lineage>
        <taxon>Eukaryota</taxon>
        <taxon>Metazoa</taxon>
        <taxon>Spiralia</taxon>
        <taxon>Lophotrochozoa</taxon>
        <taxon>Platyhelminthes</taxon>
        <taxon>Trematoda</taxon>
        <taxon>Digenea</taxon>
        <taxon>Plagiorchiida</taxon>
        <taxon>Echinostomata</taxon>
        <taxon>Echinostomatoidea</taxon>
        <taxon>Fasciolidae</taxon>
        <taxon>Fasciolopsis</taxon>
    </lineage>
</organism>
<reference evidence="2" key="1">
    <citation type="submission" date="2019-05" db="EMBL/GenBank/DDBJ databases">
        <title>Annotation for the trematode Fasciolopsis buski.</title>
        <authorList>
            <person name="Choi Y.-J."/>
        </authorList>
    </citation>
    <scope>NUCLEOTIDE SEQUENCE</scope>
    <source>
        <strain evidence="2">HT</strain>
        <tissue evidence="2">Whole worm</tissue>
    </source>
</reference>
<proteinExistence type="predicted"/>
<accession>A0A8E0RL52</accession>
<name>A0A8E0RL52_9TREM</name>